<evidence type="ECO:0000313" key="3">
    <source>
        <dbReference type="Proteomes" id="UP000009073"/>
    </source>
</evidence>
<dbReference type="OrthoDB" id="4774974at2"/>
<feature type="transmembrane region" description="Helical" evidence="1">
    <location>
        <begin position="6"/>
        <end position="24"/>
    </location>
</feature>
<dbReference type="Pfam" id="PF06923">
    <property type="entry name" value="GutM"/>
    <property type="match status" value="1"/>
</dbReference>
<dbReference type="eggNOG" id="COG4578">
    <property type="taxonomic scope" value="Bacteria"/>
</dbReference>
<evidence type="ECO:0000256" key="1">
    <source>
        <dbReference type="SAM" id="Phobius"/>
    </source>
</evidence>
<dbReference type="STRING" id="595494.Tola_0246"/>
<name>C4L8K6_TOLAT</name>
<keyword evidence="1" id="KW-0472">Membrane</keyword>
<accession>C4L8K6</accession>
<organism evidence="2 3">
    <name type="scientific">Tolumonas auensis (strain DSM 9187 / NBRC 110442 / TA 4)</name>
    <dbReference type="NCBI Taxonomy" id="595494"/>
    <lineage>
        <taxon>Bacteria</taxon>
        <taxon>Pseudomonadati</taxon>
        <taxon>Pseudomonadota</taxon>
        <taxon>Gammaproteobacteria</taxon>
        <taxon>Aeromonadales</taxon>
        <taxon>Aeromonadaceae</taxon>
        <taxon>Tolumonas</taxon>
    </lineage>
</organism>
<dbReference type="HOGENOM" id="CLU_124480_1_0_6"/>
<dbReference type="Proteomes" id="UP000009073">
    <property type="component" value="Chromosome"/>
</dbReference>
<keyword evidence="1" id="KW-1133">Transmembrane helix</keyword>
<keyword evidence="3" id="KW-1185">Reference proteome</keyword>
<proteinExistence type="predicted"/>
<dbReference type="RefSeq" id="WP_012728475.1">
    <property type="nucleotide sequence ID" value="NC_012691.1"/>
</dbReference>
<gene>
    <name evidence="2" type="ordered locus">Tola_0246</name>
</gene>
<keyword evidence="1" id="KW-0812">Transmembrane</keyword>
<dbReference type="AlphaFoldDB" id="C4L8K6"/>
<reference evidence="3" key="1">
    <citation type="submission" date="2009-05" db="EMBL/GenBank/DDBJ databases">
        <title>Complete sequence of Tolumonas auensis DSM 9187.</title>
        <authorList>
            <consortium name="US DOE Joint Genome Institute"/>
            <person name="Lucas S."/>
            <person name="Copeland A."/>
            <person name="Lapidus A."/>
            <person name="Glavina del Rio T."/>
            <person name="Tice H."/>
            <person name="Bruce D."/>
            <person name="Goodwin L."/>
            <person name="Pitluck S."/>
            <person name="Chertkov O."/>
            <person name="Brettin T."/>
            <person name="Detter J.C."/>
            <person name="Han C."/>
            <person name="Larimer F."/>
            <person name="Land M."/>
            <person name="Hauser L."/>
            <person name="Kyrpides N."/>
            <person name="Mikhailova N."/>
            <person name="Spring S."/>
            <person name="Beller H."/>
        </authorList>
    </citation>
    <scope>NUCLEOTIDE SEQUENCE [LARGE SCALE GENOMIC DNA]</scope>
    <source>
        <strain evidence="3">DSM 9187 / TA4</strain>
    </source>
</reference>
<evidence type="ECO:0000313" key="2">
    <source>
        <dbReference type="EMBL" id="ACQ91876.1"/>
    </source>
</evidence>
<sequence length="118" mass="13022">MDATYILIVCAVIAWSLQIATGFLQMRAFNRMLQEMSLKGVVKIGKTSSRWKPKTLVVLAHDANNVIVDASIMKGLTIFARPKKLSAVIHARIPLSEKILSELEPSTREAIICALSTK</sequence>
<dbReference type="KEGG" id="tau:Tola_0246"/>
<reference evidence="2 3" key="2">
    <citation type="journal article" date="2011" name="Stand. Genomic Sci.">
        <title>Complete genome sequence of Tolumonas auensis type strain (TA 4).</title>
        <authorList>
            <person name="Chertkov O."/>
            <person name="Copeland A."/>
            <person name="Lucas S."/>
            <person name="Lapidus A."/>
            <person name="Berry K.W."/>
            <person name="Detter J.C."/>
            <person name="Del Rio T.G."/>
            <person name="Hammon N."/>
            <person name="Dalin E."/>
            <person name="Tice H."/>
            <person name="Pitluck S."/>
            <person name="Richardson P."/>
            <person name="Bruce D."/>
            <person name="Goodwin L."/>
            <person name="Han C."/>
            <person name="Tapia R."/>
            <person name="Saunders E."/>
            <person name="Schmutz J."/>
            <person name="Brettin T."/>
            <person name="Larimer F."/>
            <person name="Land M."/>
            <person name="Hauser L."/>
            <person name="Spring S."/>
            <person name="Rohde M."/>
            <person name="Kyrpides N.C."/>
            <person name="Ivanova N."/>
            <person name="Goker M."/>
            <person name="Beller H.R."/>
            <person name="Klenk H.P."/>
            <person name="Woyke T."/>
        </authorList>
    </citation>
    <scope>NUCLEOTIDE SEQUENCE [LARGE SCALE GENOMIC DNA]</scope>
    <source>
        <strain evidence="3">DSM 9187 / TA4</strain>
    </source>
</reference>
<dbReference type="InterPro" id="IPR009693">
    <property type="entry name" value="Glucitol_operon_activator"/>
</dbReference>
<protein>
    <submittedName>
        <fullName evidence="2">Glucitol operon activator</fullName>
    </submittedName>
</protein>
<dbReference type="EMBL" id="CP001616">
    <property type="protein sequence ID" value="ACQ91876.1"/>
    <property type="molecule type" value="Genomic_DNA"/>
</dbReference>